<feature type="domain" description="Fe/B12 periplasmic-binding" evidence="6">
    <location>
        <begin position="61"/>
        <end position="316"/>
    </location>
</feature>
<evidence type="ECO:0000256" key="2">
    <source>
        <dbReference type="ARBA" id="ARBA00008814"/>
    </source>
</evidence>
<dbReference type="PANTHER" id="PTHR30532">
    <property type="entry name" value="IRON III DICITRATE-BINDING PERIPLASMIC PROTEIN"/>
    <property type="match status" value="1"/>
</dbReference>
<evidence type="ECO:0000259" key="6">
    <source>
        <dbReference type="PROSITE" id="PS50983"/>
    </source>
</evidence>
<accession>A0A0F6R1H9</accession>
<sequence length="316" mass="33395">MRKNIHQIFTHTTTRRGFLGLALAGGAAALAACSNSGSSTNSSSTSSSAAKSSTTAANEQRIVVLNTGQLDNMLTLGILPVGAAKAKGGQVINEYLRDAFGSDFDLDSITDCGVRANPELETIASLNPTLICANDRTDEAILNQLKTIAPVVTGSGGGENWKKDFVTIAEAVGKKSEAEALIASYEDECSTFGNSLTTVPTVSFLRTKDDAFQVYGVNSMAGTVAADCKLNRPSSQQFTDTAGVNISAEQLSEADADWLFYGIQDGATDPTTTSTWSTLNAVNNNQAVEVDYESWYTNASYLSATIIRDSLKEHLA</sequence>
<dbReference type="InterPro" id="IPR051313">
    <property type="entry name" value="Bact_iron-sidero_bind"/>
</dbReference>
<dbReference type="InterPro" id="IPR002491">
    <property type="entry name" value="ABC_transptr_periplasmic_BD"/>
</dbReference>
<evidence type="ECO:0000313" key="10">
    <source>
        <dbReference type="Proteomes" id="UP000271380"/>
    </source>
</evidence>
<organism evidence="7 9">
    <name type="scientific">Corynebacterium kutscheri</name>
    <dbReference type="NCBI Taxonomy" id="35755"/>
    <lineage>
        <taxon>Bacteria</taxon>
        <taxon>Bacillati</taxon>
        <taxon>Actinomycetota</taxon>
        <taxon>Actinomycetes</taxon>
        <taxon>Mycobacteriales</taxon>
        <taxon>Corynebacteriaceae</taxon>
        <taxon>Corynebacterium</taxon>
    </lineage>
</organism>
<feature type="signal peptide" evidence="5">
    <location>
        <begin position="1"/>
        <end position="31"/>
    </location>
</feature>
<dbReference type="PROSITE" id="PS50983">
    <property type="entry name" value="FE_B12_PBP"/>
    <property type="match status" value="1"/>
</dbReference>
<dbReference type="OrthoDB" id="9793175at2"/>
<evidence type="ECO:0000313" key="9">
    <source>
        <dbReference type="Proteomes" id="UP000033457"/>
    </source>
</evidence>
<comment type="similarity">
    <text evidence="2">Belongs to the bacterial solute-binding protein 8 family.</text>
</comment>
<dbReference type="SUPFAM" id="SSF53807">
    <property type="entry name" value="Helical backbone' metal receptor"/>
    <property type="match status" value="1"/>
</dbReference>
<dbReference type="CDD" id="cd01146">
    <property type="entry name" value="FhuD"/>
    <property type="match status" value="1"/>
</dbReference>
<comment type="subcellular location">
    <subcellularLocation>
        <location evidence="1">Cell envelope</location>
    </subcellularLocation>
</comment>
<evidence type="ECO:0000256" key="4">
    <source>
        <dbReference type="ARBA" id="ARBA00022729"/>
    </source>
</evidence>
<dbReference type="RefSeq" id="WP_046441177.1">
    <property type="nucleotide sequence ID" value="NZ_CP011312.1"/>
</dbReference>
<dbReference type="Proteomes" id="UP000033457">
    <property type="component" value="Chromosome"/>
</dbReference>
<keyword evidence="4 5" id="KW-0732">Signal</keyword>
<keyword evidence="3" id="KW-0813">Transport</keyword>
<dbReference type="PROSITE" id="PS51318">
    <property type="entry name" value="TAT"/>
    <property type="match status" value="1"/>
</dbReference>
<evidence type="ECO:0000313" key="7">
    <source>
        <dbReference type="EMBL" id="AKE41043.1"/>
    </source>
</evidence>
<dbReference type="AlphaFoldDB" id="A0A0F6R1H9"/>
<dbReference type="Gene3D" id="3.40.50.1980">
    <property type="entry name" value="Nitrogenase molybdenum iron protein domain"/>
    <property type="match status" value="2"/>
</dbReference>
<evidence type="ECO:0000256" key="3">
    <source>
        <dbReference type="ARBA" id="ARBA00022448"/>
    </source>
</evidence>
<evidence type="ECO:0000256" key="1">
    <source>
        <dbReference type="ARBA" id="ARBA00004196"/>
    </source>
</evidence>
<dbReference type="PROSITE" id="PS51257">
    <property type="entry name" value="PROKAR_LIPOPROTEIN"/>
    <property type="match status" value="1"/>
</dbReference>
<dbReference type="STRING" id="35755.UL82_04190"/>
<dbReference type="InterPro" id="IPR006311">
    <property type="entry name" value="TAT_signal"/>
</dbReference>
<keyword evidence="9" id="KW-1185">Reference proteome</keyword>
<evidence type="ECO:0000256" key="5">
    <source>
        <dbReference type="SAM" id="SignalP"/>
    </source>
</evidence>
<evidence type="ECO:0000313" key="8">
    <source>
        <dbReference type="EMBL" id="VEH06932.1"/>
    </source>
</evidence>
<dbReference type="Pfam" id="PF01497">
    <property type="entry name" value="Peripla_BP_2"/>
    <property type="match status" value="1"/>
</dbReference>
<name>A0A0F6R1H9_9CORY</name>
<dbReference type="KEGG" id="cku:UL82_04190"/>
<reference evidence="8 10" key="2">
    <citation type="submission" date="2018-12" db="EMBL/GenBank/DDBJ databases">
        <authorList>
            <consortium name="Pathogen Informatics"/>
        </authorList>
    </citation>
    <scope>NUCLEOTIDE SEQUENCE [LARGE SCALE GENOMIC DNA]</scope>
    <source>
        <strain evidence="8 10">NCTC949</strain>
    </source>
</reference>
<proteinExistence type="inferred from homology"/>
<dbReference type="PANTHER" id="PTHR30532:SF25">
    <property type="entry name" value="IRON(III) DICITRATE-BINDING PERIPLASMIC PROTEIN"/>
    <property type="match status" value="1"/>
</dbReference>
<dbReference type="GO" id="GO:1901678">
    <property type="term" value="P:iron coordination entity transport"/>
    <property type="evidence" value="ECO:0007669"/>
    <property type="project" value="UniProtKB-ARBA"/>
</dbReference>
<dbReference type="HOGENOM" id="CLU_038034_0_2_11"/>
<dbReference type="GO" id="GO:0030288">
    <property type="term" value="C:outer membrane-bounded periplasmic space"/>
    <property type="evidence" value="ECO:0007669"/>
    <property type="project" value="TreeGrafter"/>
</dbReference>
<reference evidence="7 9" key="1">
    <citation type="journal article" date="2015" name="Genome Announc.">
        <title>Complete Genome Sequence of Corynebacterium kutscheri DSM 20755, a Corynebacterial Type Strain with Remarkably Low G+C Content of Chromosomal DNA.</title>
        <authorList>
            <person name="Ruckert C."/>
            <person name="Albersmeier A."/>
            <person name="Winkler A."/>
            <person name="Tauch A."/>
        </authorList>
    </citation>
    <scope>NUCLEOTIDE SEQUENCE [LARGE SCALE GENOMIC DNA]</scope>
    <source>
        <strain evidence="7 9">DSM 20755</strain>
    </source>
</reference>
<gene>
    <name evidence="7" type="primary">iusC</name>
    <name evidence="8" type="synonym">iusD</name>
    <name evidence="8" type="ORF">NCTC949_01403</name>
    <name evidence="7" type="ORF">UL82_04190</name>
</gene>
<dbReference type="Proteomes" id="UP000271380">
    <property type="component" value="Chromosome"/>
</dbReference>
<feature type="chain" id="PRO_5044053828" evidence="5">
    <location>
        <begin position="32"/>
        <end position="316"/>
    </location>
</feature>
<protein>
    <submittedName>
        <fullName evidence="7">ABC-type Fe3+-hydroxamate transport system, periplasmic component</fullName>
    </submittedName>
    <submittedName>
        <fullName evidence="8">Iron ABC transporter substrate-binding protein</fullName>
    </submittedName>
</protein>
<dbReference type="EMBL" id="LR134377">
    <property type="protein sequence ID" value="VEH06932.1"/>
    <property type="molecule type" value="Genomic_DNA"/>
</dbReference>
<dbReference type="EMBL" id="CP011312">
    <property type="protein sequence ID" value="AKE41043.1"/>
    <property type="molecule type" value="Genomic_DNA"/>
</dbReference>